<evidence type="ECO:0000313" key="3">
    <source>
        <dbReference type="Proteomes" id="UP001222325"/>
    </source>
</evidence>
<evidence type="ECO:0000256" key="1">
    <source>
        <dbReference type="SAM" id="MobiDB-lite"/>
    </source>
</evidence>
<feature type="region of interest" description="Disordered" evidence="1">
    <location>
        <begin position="1"/>
        <end position="24"/>
    </location>
</feature>
<gene>
    <name evidence="2" type="ORF">B0H15DRAFT_1028178</name>
</gene>
<feature type="non-terminal residue" evidence="2">
    <location>
        <position position="100"/>
    </location>
</feature>
<protein>
    <submittedName>
        <fullName evidence="2">Uncharacterized protein</fullName>
    </submittedName>
</protein>
<keyword evidence="3" id="KW-1185">Reference proteome</keyword>
<accession>A0AAD6TMH7</accession>
<dbReference type="EMBL" id="JARJCN010000233">
    <property type="protein sequence ID" value="KAJ7062420.1"/>
    <property type="molecule type" value="Genomic_DNA"/>
</dbReference>
<comment type="caution">
    <text evidence="2">The sequence shown here is derived from an EMBL/GenBank/DDBJ whole genome shotgun (WGS) entry which is preliminary data.</text>
</comment>
<dbReference type="AlphaFoldDB" id="A0AAD6TMH7"/>
<organism evidence="2 3">
    <name type="scientific">Mycena belliarum</name>
    <dbReference type="NCBI Taxonomy" id="1033014"/>
    <lineage>
        <taxon>Eukaryota</taxon>
        <taxon>Fungi</taxon>
        <taxon>Dikarya</taxon>
        <taxon>Basidiomycota</taxon>
        <taxon>Agaricomycotina</taxon>
        <taxon>Agaricomycetes</taxon>
        <taxon>Agaricomycetidae</taxon>
        <taxon>Agaricales</taxon>
        <taxon>Marasmiineae</taxon>
        <taxon>Mycenaceae</taxon>
        <taxon>Mycena</taxon>
    </lineage>
</organism>
<dbReference type="Proteomes" id="UP001222325">
    <property type="component" value="Unassembled WGS sequence"/>
</dbReference>
<name>A0AAD6TMH7_9AGAR</name>
<proteinExistence type="predicted"/>
<sequence>MACSGLSKDQMRDFSPPSGSNVRLRSSSKCLVFRLAKRGGLCADRNLRLAALRGALSTPVNVLSFRRTPLGARTSSAISRSRVIFSSLSRWCSSSLKLSA</sequence>
<evidence type="ECO:0000313" key="2">
    <source>
        <dbReference type="EMBL" id="KAJ7062420.1"/>
    </source>
</evidence>
<reference evidence="2" key="1">
    <citation type="submission" date="2023-03" db="EMBL/GenBank/DDBJ databases">
        <title>Massive genome expansion in bonnet fungi (Mycena s.s.) driven by repeated elements and novel gene families across ecological guilds.</title>
        <authorList>
            <consortium name="Lawrence Berkeley National Laboratory"/>
            <person name="Harder C.B."/>
            <person name="Miyauchi S."/>
            <person name="Viragh M."/>
            <person name="Kuo A."/>
            <person name="Thoen E."/>
            <person name="Andreopoulos B."/>
            <person name="Lu D."/>
            <person name="Skrede I."/>
            <person name="Drula E."/>
            <person name="Henrissat B."/>
            <person name="Morin E."/>
            <person name="Kohler A."/>
            <person name="Barry K."/>
            <person name="LaButti K."/>
            <person name="Morin E."/>
            <person name="Salamov A."/>
            <person name="Lipzen A."/>
            <person name="Mereny Z."/>
            <person name="Hegedus B."/>
            <person name="Baldrian P."/>
            <person name="Stursova M."/>
            <person name="Weitz H."/>
            <person name="Taylor A."/>
            <person name="Grigoriev I.V."/>
            <person name="Nagy L.G."/>
            <person name="Martin F."/>
            <person name="Kauserud H."/>
        </authorList>
    </citation>
    <scope>NUCLEOTIDE SEQUENCE</scope>
    <source>
        <strain evidence="2">CBHHK173m</strain>
    </source>
</reference>